<name>A0ACB9GE20_CICIN</name>
<protein>
    <submittedName>
        <fullName evidence="1">Uncharacterized protein</fullName>
    </submittedName>
</protein>
<dbReference type="Proteomes" id="UP001055811">
    <property type="component" value="Linkage Group LG02"/>
</dbReference>
<evidence type="ECO:0000313" key="2">
    <source>
        <dbReference type="Proteomes" id="UP001055811"/>
    </source>
</evidence>
<sequence length="89" mass="9656">MSENGNLIKRARVMERGWGANSIGLPISKQVLEWKSTDYNRFCEASGVWFQKLGSFMLAGDVAVTGEGNNGWWSVVAMGAASVMVGGVW</sequence>
<gene>
    <name evidence="1" type="ORF">L2E82_11265</name>
</gene>
<organism evidence="1 2">
    <name type="scientific">Cichorium intybus</name>
    <name type="common">Chicory</name>
    <dbReference type="NCBI Taxonomy" id="13427"/>
    <lineage>
        <taxon>Eukaryota</taxon>
        <taxon>Viridiplantae</taxon>
        <taxon>Streptophyta</taxon>
        <taxon>Embryophyta</taxon>
        <taxon>Tracheophyta</taxon>
        <taxon>Spermatophyta</taxon>
        <taxon>Magnoliopsida</taxon>
        <taxon>eudicotyledons</taxon>
        <taxon>Gunneridae</taxon>
        <taxon>Pentapetalae</taxon>
        <taxon>asterids</taxon>
        <taxon>campanulids</taxon>
        <taxon>Asterales</taxon>
        <taxon>Asteraceae</taxon>
        <taxon>Cichorioideae</taxon>
        <taxon>Cichorieae</taxon>
        <taxon>Cichoriinae</taxon>
        <taxon>Cichorium</taxon>
    </lineage>
</organism>
<evidence type="ECO:0000313" key="1">
    <source>
        <dbReference type="EMBL" id="KAI3781256.1"/>
    </source>
</evidence>
<proteinExistence type="predicted"/>
<reference evidence="2" key="1">
    <citation type="journal article" date="2022" name="Mol. Ecol. Resour.">
        <title>The genomes of chicory, endive, great burdock and yacon provide insights into Asteraceae palaeo-polyploidization history and plant inulin production.</title>
        <authorList>
            <person name="Fan W."/>
            <person name="Wang S."/>
            <person name="Wang H."/>
            <person name="Wang A."/>
            <person name="Jiang F."/>
            <person name="Liu H."/>
            <person name="Zhao H."/>
            <person name="Xu D."/>
            <person name="Zhang Y."/>
        </authorList>
    </citation>
    <scope>NUCLEOTIDE SEQUENCE [LARGE SCALE GENOMIC DNA]</scope>
    <source>
        <strain evidence="2">cv. Punajuju</strain>
    </source>
</reference>
<accession>A0ACB9GE20</accession>
<dbReference type="EMBL" id="CM042010">
    <property type="protein sequence ID" value="KAI3781256.1"/>
    <property type="molecule type" value="Genomic_DNA"/>
</dbReference>
<comment type="caution">
    <text evidence="1">The sequence shown here is derived from an EMBL/GenBank/DDBJ whole genome shotgun (WGS) entry which is preliminary data.</text>
</comment>
<keyword evidence="2" id="KW-1185">Reference proteome</keyword>
<reference evidence="1 2" key="2">
    <citation type="journal article" date="2022" name="Mol. Ecol. Resour.">
        <title>The genomes of chicory, endive, great burdock and yacon provide insights into Asteraceae paleo-polyploidization history and plant inulin production.</title>
        <authorList>
            <person name="Fan W."/>
            <person name="Wang S."/>
            <person name="Wang H."/>
            <person name="Wang A."/>
            <person name="Jiang F."/>
            <person name="Liu H."/>
            <person name="Zhao H."/>
            <person name="Xu D."/>
            <person name="Zhang Y."/>
        </authorList>
    </citation>
    <scope>NUCLEOTIDE SEQUENCE [LARGE SCALE GENOMIC DNA]</scope>
    <source>
        <strain evidence="2">cv. Punajuju</strain>
        <tissue evidence="1">Leaves</tissue>
    </source>
</reference>